<reference evidence="2 3" key="1">
    <citation type="submission" date="2020-01" db="EMBL/GenBank/DDBJ databases">
        <authorList>
            <person name="Kim M."/>
        </authorList>
    </citation>
    <scope>NUCLEOTIDE SEQUENCE [LARGE SCALE GENOMIC DNA]</scope>
    <source>
        <strain evidence="2 3">BT10</strain>
    </source>
</reference>
<organism evidence="2 3">
    <name type="scientific">Nibribacter ruber</name>
    <dbReference type="NCBI Taxonomy" id="2698458"/>
    <lineage>
        <taxon>Bacteria</taxon>
        <taxon>Pseudomonadati</taxon>
        <taxon>Bacteroidota</taxon>
        <taxon>Cytophagia</taxon>
        <taxon>Cytophagales</taxon>
        <taxon>Hymenobacteraceae</taxon>
        <taxon>Nibribacter</taxon>
    </lineage>
</organism>
<dbReference type="EMBL" id="CP047897">
    <property type="protein sequence ID" value="QHL86338.1"/>
    <property type="molecule type" value="Genomic_DNA"/>
</dbReference>
<dbReference type="RefSeq" id="WP_160688639.1">
    <property type="nucleotide sequence ID" value="NZ_CP047897.1"/>
</dbReference>
<protein>
    <recommendedName>
        <fullName evidence="4">DUF4249 family protein</fullName>
    </recommendedName>
</protein>
<name>A0A6P1NWL0_9BACT</name>
<dbReference type="KEGG" id="nib:GU926_02325"/>
<gene>
    <name evidence="2" type="ORF">GU926_02325</name>
</gene>
<keyword evidence="1" id="KW-0732">Signal</keyword>
<proteinExistence type="predicted"/>
<dbReference type="AlphaFoldDB" id="A0A6P1NWL0"/>
<sequence length="246" mass="28386">MKRLLFAVALMGTFLSSCGDDEVVLDPSTIGEAYYPLEVGTYKIFNVAVTTYEDNEVKEEVAFQERELVNQMYKDQAGKDWYRVEISRRQTSSDPWQVSGVRSISREFIDKTSGNLVIQENNRKRIHMVFPVVEGKSWNAYGFDYDYNKDDGKQYYSFINVNQPFKVGEKVFDNSVRLVIQDFNGISGNSEIYEILSLNEGPVYRYTKQLNYCSDSQGIQCPYNEEYIINGTERIEELESSGKIDL</sequence>
<evidence type="ECO:0000313" key="2">
    <source>
        <dbReference type="EMBL" id="QHL86338.1"/>
    </source>
</evidence>
<accession>A0A6P1NWL0</accession>
<evidence type="ECO:0000313" key="3">
    <source>
        <dbReference type="Proteomes" id="UP000464214"/>
    </source>
</evidence>
<evidence type="ECO:0008006" key="4">
    <source>
        <dbReference type="Google" id="ProtNLM"/>
    </source>
</evidence>
<feature type="signal peptide" evidence="1">
    <location>
        <begin position="1"/>
        <end position="19"/>
    </location>
</feature>
<dbReference type="Proteomes" id="UP000464214">
    <property type="component" value="Chromosome"/>
</dbReference>
<evidence type="ECO:0000256" key="1">
    <source>
        <dbReference type="SAM" id="SignalP"/>
    </source>
</evidence>
<feature type="chain" id="PRO_5026904521" description="DUF4249 family protein" evidence="1">
    <location>
        <begin position="20"/>
        <end position="246"/>
    </location>
</feature>
<dbReference type="PROSITE" id="PS51257">
    <property type="entry name" value="PROKAR_LIPOPROTEIN"/>
    <property type="match status" value="1"/>
</dbReference>
<keyword evidence="3" id="KW-1185">Reference proteome</keyword>